<gene>
    <name evidence="1" type="ORF">L210DRAFT_3755839</name>
</gene>
<reference evidence="1" key="2">
    <citation type="journal article" date="2020" name="Nat. Commun.">
        <title>Large-scale genome sequencing of mycorrhizal fungi provides insights into the early evolution of symbiotic traits.</title>
        <authorList>
            <person name="Miyauchi S."/>
            <person name="Kiss E."/>
            <person name="Kuo A."/>
            <person name="Drula E."/>
            <person name="Kohler A."/>
            <person name="Sanchez-Garcia M."/>
            <person name="Morin E."/>
            <person name="Andreopoulos B."/>
            <person name="Barry K.W."/>
            <person name="Bonito G."/>
            <person name="Buee M."/>
            <person name="Carver A."/>
            <person name="Chen C."/>
            <person name="Cichocki N."/>
            <person name="Clum A."/>
            <person name="Culley D."/>
            <person name="Crous P.W."/>
            <person name="Fauchery L."/>
            <person name="Girlanda M."/>
            <person name="Hayes R.D."/>
            <person name="Keri Z."/>
            <person name="LaButti K."/>
            <person name="Lipzen A."/>
            <person name="Lombard V."/>
            <person name="Magnuson J."/>
            <person name="Maillard F."/>
            <person name="Murat C."/>
            <person name="Nolan M."/>
            <person name="Ohm R.A."/>
            <person name="Pangilinan J."/>
            <person name="Pereira M.F."/>
            <person name="Perotto S."/>
            <person name="Peter M."/>
            <person name="Pfister S."/>
            <person name="Riley R."/>
            <person name="Sitrit Y."/>
            <person name="Stielow J.B."/>
            <person name="Szollosi G."/>
            <person name="Zifcakova L."/>
            <person name="Stursova M."/>
            <person name="Spatafora J.W."/>
            <person name="Tedersoo L."/>
            <person name="Vaario L.M."/>
            <person name="Yamada A."/>
            <person name="Yan M."/>
            <person name="Wang P."/>
            <person name="Xu J."/>
            <person name="Bruns T."/>
            <person name="Baldrian P."/>
            <person name="Vilgalys R."/>
            <person name="Dunand C."/>
            <person name="Henrissat B."/>
            <person name="Grigoriev I.V."/>
            <person name="Hibbett D."/>
            <person name="Nagy L.G."/>
            <person name="Martin F.M."/>
        </authorList>
    </citation>
    <scope>NUCLEOTIDE SEQUENCE</scope>
    <source>
        <strain evidence="1">BED1</strain>
    </source>
</reference>
<evidence type="ECO:0000313" key="2">
    <source>
        <dbReference type="Proteomes" id="UP001194468"/>
    </source>
</evidence>
<proteinExistence type="predicted"/>
<reference evidence="1" key="1">
    <citation type="submission" date="2019-10" db="EMBL/GenBank/DDBJ databases">
        <authorList>
            <consortium name="DOE Joint Genome Institute"/>
            <person name="Kuo A."/>
            <person name="Miyauchi S."/>
            <person name="Kiss E."/>
            <person name="Drula E."/>
            <person name="Kohler A."/>
            <person name="Sanchez-Garcia M."/>
            <person name="Andreopoulos B."/>
            <person name="Barry K.W."/>
            <person name="Bonito G."/>
            <person name="Buee M."/>
            <person name="Carver A."/>
            <person name="Chen C."/>
            <person name="Cichocki N."/>
            <person name="Clum A."/>
            <person name="Culley D."/>
            <person name="Crous P.W."/>
            <person name="Fauchery L."/>
            <person name="Girlanda M."/>
            <person name="Hayes R."/>
            <person name="Keri Z."/>
            <person name="LaButti K."/>
            <person name="Lipzen A."/>
            <person name="Lombard V."/>
            <person name="Magnuson J."/>
            <person name="Maillard F."/>
            <person name="Morin E."/>
            <person name="Murat C."/>
            <person name="Nolan M."/>
            <person name="Ohm R."/>
            <person name="Pangilinan J."/>
            <person name="Pereira M."/>
            <person name="Perotto S."/>
            <person name="Peter M."/>
            <person name="Riley R."/>
            <person name="Sitrit Y."/>
            <person name="Stielow B."/>
            <person name="Szollosi G."/>
            <person name="Zifcakova L."/>
            <person name="Stursova M."/>
            <person name="Spatafora J.W."/>
            <person name="Tedersoo L."/>
            <person name="Vaario L.-M."/>
            <person name="Yamada A."/>
            <person name="Yan M."/>
            <person name="Wang P."/>
            <person name="Xu J."/>
            <person name="Bruns T."/>
            <person name="Baldrian P."/>
            <person name="Vilgalys R."/>
            <person name="Henrissat B."/>
            <person name="Grigoriev I.V."/>
            <person name="Hibbett D."/>
            <person name="Nagy L.G."/>
            <person name="Martin F.M."/>
        </authorList>
    </citation>
    <scope>NUCLEOTIDE SEQUENCE</scope>
    <source>
        <strain evidence="1">BED1</strain>
    </source>
</reference>
<protein>
    <submittedName>
        <fullName evidence="1">Uncharacterized protein</fullName>
    </submittedName>
</protein>
<accession>A0AAD4C9N6</accession>
<organism evidence="1 2">
    <name type="scientific">Boletus edulis BED1</name>
    <dbReference type="NCBI Taxonomy" id="1328754"/>
    <lineage>
        <taxon>Eukaryota</taxon>
        <taxon>Fungi</taxon>
        <taxon>Dikarya</taxon>
        <taxon>Basidiomycota</taxon>
        <taxon>Agaricomycotina</taxon>
        <taxon>Agaricomycetes</taxon>
        <taxon>Agaricomycetidae</taxon>
        <taxon>Boletales</taxon>
        <taxon>Boletineae</taxon>
        <taxon>Boletaceae</taxon>
        <taxon>Boletoideae</taxon>
        <taxon>Boletus</taxon>
    </lineage>
</organism>
<dbReference type="EMBL" id="WHUW01000001">
    <property type="protein sequence ID" value="KAF8452897.1"/>
    <property type="molecule type" value="Genomic_DNA"/>
</dbReference>
<dbReference type="AlphaFoldDB" id="A0AAD4C9N6"/>
<name>A0AAD4C9N6_BOLED</name>
<sequence length="112" mass="12599">MTRSHQRLLSQLATSDNELASGLGQCLEAFRLISAFPRASPTTLSRVPLRGIVITLIKPSLSLSDPIHIVTPIFYREDGTIDPSPVLLDEDLWKELALYIHTPPRRARQQLR</sequence>
<dbReference type="Proteomes" id="UP001194468">
    <property type="component" value="Unassembled WGS sequence"/>
</dbReference>
<evidence type="ECO:0000313" key="1">
    <source>
        <dbReference type="EMBL" id="KAF8452897.1"/>
    </source>
</evidence>
<keyword evidence="2" id="KW-1185">Reference proteome</keyword>
<comment type="caution">
    <text evidence="1">The sequence shown here is derived from an EMBL/GenBank/DDBJ whole genome shotgun (WGS) entry which is preliminary data.</text>
</comment>